<proteinExistence type="predicted"/>
<sequence length="82" mass="8718">MTGLRITHTRMVICSVGEPNPSRHHITLILIRFRPLGAAPGCQEAFKIGKAAGVPAVLDVMKKMPATAVAVLPTLGEKGFEV</sequence>
<dbReference type="AlphaFoldDB" id="H0FUF4"/>
<dbReference type="Proteomes" id="UP000004038">
    <property type="component" value="Unassembled WGS sequence"/>
</dbReference>
<name>H0FUF4_RHIML</name>
<accession>H0FUF4</accession>
<gene>
    <name evidence="1" type="ORF">SM0020_03975</name>
</gene>
<dbReference type="EMBL" id="AGVV01000004">
    <property type="protein sequence ID" value="EHK79485.1"/>
    <property type="molecule type" value="Genomic_DNA"/>
</dbReference>
<evidence type="ECO:0000313" key="1">
    <source>
        <dbReference type="EMBL" id="EHK79485.1"/>
    </source>
</evidence>
<organism evidence="1 2">
    <name type="scientific">Sinorhizobium meliloti CCNWSX0020</name>
    <dbReference type="NCBI Taxonomy" id="1107881"/>
    <lineage>
        <taxon>Bacteria</taxon>
        <taxon>Pseudomonadati</taxon>
        <taxon>Pseudomonadota</taxon>
        <taxon>Alphaproteobacteria</taxon>
        <taxon>Hyphomicrobiales</taxon>
        <taxon>Rhizobiaceae</taxon>
        <taxon>Sinorhizobium/Ensifer group</taxon>
        <taxon>Sinorhizobium</taxon>
    </lineage>
</organism>
<evidence type="ECO:0000313" key="2">
    <source>
        <dbReference type="Proteomes" id="UP000004038"/>
    </source>
</evidence>
<protein>
    <submittedName>
        <fullName evidence="1">Uncharacterized protein</fullName>
    </submittedName>
</protein>
<reference evidence="1 2" key="1">
    <citation type="journal article" date="2012" name="J. Bacteriol.">
        <title>Draft Genome Sequence of Sinorhizobium meliloti CCNWSX0020, a Nitrogen-Fixing Symbiont with Copper Tolerance Capability Isolated from Lead-Zinc Mine Tailings.</title>
        <authorList>
            <person name="Li Z."/>
            <person name="Ma Z."/>
            <person name="Hao X."/>
            <person name="Wei G."/>
        </authorList>
    </citation>
    <scope>NUCLEOTIDE SEQUENCE [LARGE SCALE GENOMIC DNA]</scope>
    <source>
        <strain evidence="1 2">CCNWSX0020</strain>
    </source>
</reference>